<protein>
    <submittedName>
        <fullName evidence="6">Protein-tyrosine phosphatase</fullName>
    </submittedName>
</protein>
<reference evidence="7" key="1">
    <citation type="submission" date="2016-10" db="EMBL/GenBank/DDBJ databases">
        <authorList>
            <person name="Varghese N."/>
            <person name="Submissions S."/>
        </authorList>
    </citation>
    <scope>NUCLEOTIDE SEQUENCE [LARGE SCALE GENOMIC DNA]</scope>
    <source>
        <strain evidence="7">DSM 45843</strain>
    </source>
</reference>
<keyword evidence="2" id="KW-0378">Hydrolase</keyword>
<dbReference type="InterPro" id="IPR023485">
    <property type="entry name" value="Ptyr_pPase"/>
</dbReference>
<accession>A0A1H0UT66</accession>
<evidence type="ECO:0000259" key="5">
    <source>
        <dbReference type="SMART" id="SM00226"/>
    </source>
</evidence>
<dbReference type="PRINTS" id="PR00719">
    <property type="entry name" value="LMWPTPASE"/>
</dbReference>
<evidence type="ECO:0000313" key="7">
    <source>
        <dbReference type="Proteomes" id="UP000199088"/>
    </source>
</evidence>
<evidence type="ECO:0000313" key="6">
    <source>
        <dbReference type="EMBL" id="SDP69404.1"/>
    </source>
</evidence>
<dbReference type="EMBL" id="FNIR01000023">
    <property type="protein sequence ID" value="SDP69404.1"/>
    <property type="molecule type" value="Genomic_DNA"/>
</dbReference>
<dbReference type="OrthoDB" id="9784339at2"/>
<keyword evidence="7" id="KW-1185">Reference proteome</keyword>
<feature type="active site" description="Nucleophile" evidence="4">
    <location>
        <position position="13"/>
    </location>
</feature>
<dbReference type="Proteomes" id="UP000199088">
    <property type="component" value="Unassembled WGS sequence"/>
</dbReference>
<organism evidence="6 7">
    <name type="scientific">Klenkia soli</name>
    <dbReference type="NCBI Taxonomy" id="1052260"/>
    <lineage>
        <taxon>Bacteria</taxon>
        <taxon>Bacillati</taxon>
        <taxon>Actinomycetota</taxon>
        <taxon>Actinomycetes</taxon>
        <taxon>Geodermatophilales</taxon>
        <taxon>Geodermatophilaceae</taxon>
        <taxon>Klenkia</taxon>
    </lineage>
</organism>
<dbReference type="PANTHER" id="PTHR11717">
    <property type="entry name" value="LOW MOLECULAR WEIGHT PROTEIN TYROSINE PHOSPHATASE"/>
    <property type="match status" value="1"/>
</dbReference>
<comment type="similarity">
    <text evidence="1">Belongs to the low molecular weight phosphotyrosine protein phosphatase family.</text>
</comment>
<feature type="domain" description="Phosphotyrosine protein phosphatase I" evidence="5">
    <location>
        <begin position="1"/>
        <end position="183"/>
    </location>
</feature>
<gene>
    <name evidence="6" type="ORF">SAMN05660199_04629</name>
</gene>
<evidence type="ECO:0000256" key="4">
    <source>
        <dbReference type="PIRSR" id="PIRSR617867-1"/>
    </source>
</evidence>
<dbReference type="PANTHER" id="PTHR11717:SF31">
    <property type="entry name" value="LOW MOLECULAR WEIGHT PROTEIN-TYROSINE-PHOSPHATASE ETP-RELATED"/>
    <property type="match status" value="1"/>
</dbReference>
<dbReference type="SUPFAM" id="SSF52788">
    <property type="entry name" value="Phosphotyrosine protein phosphatases I"/>
    <property type="match status" value="1"/>
</dbReference>
<keyword evidence="3" id="KW-0904">Protein phosphatase</keyword>
<dbReference type="AlphaFoldDB" id="A0A1H0UT66"/>
<name>A0A1H0UT66_9ACTN</name>
<dbReference type="GO" id="GO:0004725">
    <property type="term" value="F:protein tyrosine phosphatase activity"/>
    <property type="evidence" value="ECO:0007669"/>
    <property type="project" value="InterPro"/>
</dbReference>
<dbReference type="STRING" id="1052260.SAMN05660199_04629"/>
<dbReference type="Gene3D" id="3.40.50.2300">
    <property type="match status" value="1"/>
</dbReference>
<evidence type="ECO:0000256" key="3">
    <source>
        <dbReference type="ARBA" id="ARBA00022912"/>
    </source>
</evidence>
<dbReference type="Pfam" id="PF01451">
    <property type="entry name" value="LMWPc"/>
    <property type="match status" value="1"/>
</dbReference>
<evidence type="ECO:0000256" key="2">
    <source>
        <dbReference type="ARBA" id="ARBA00022801"/>
    </source>
</evidence>
<proteinExistence type="inferred from homology"/>
<dbReference type="SMART" id="SM00226">
    <property type="entry name" value="LMWPc"/>
    <property type="match status" value="1"/>
</dbReference>
<evidence type="ECO:0000256" key="1">
    <source>
        <dbReference type="ARBA" id="ARBA00011063"/>
    </source>
</evidence>
<dbReference type="InterPro" id="IPR017867">
    <property type="entry name" value="Tyr_phospatase_low_mol_wt"/>
</dbReference>
<feature type="active site" description="Nucleophile" evidence="4">
    <location>
        <position position="7"/>
    </location>
</feature>
<sequence>MHVLFVCTGNICRSPLAERLTVAFATEIGTAELTAESAGVGALVGRWMDDDAARVLAGLGGSDEGFRARAFTPALAERADLVLTMERGHRAIVLEQAPRALRRTFTLREAAAVLDLLPAAELPTASSVHERGVQLVAALARRRNQWRGSTGATDVHDPYRRSAVVHDEVGQDVARALLPLLEEATGTRTPVR</sequence>
<dbReference type="InterPro" id="IPR050438">
    <property type="entry name" value="LMW_PTPase"/>
</dbReference>
<dbReference type="InterPro" id="IPR036196">
    <property type="entry name" value="Ptyr_pPase_sf"/>
</dbReference>